<sequence length="171" mass="19060">MALNFLHPGAPRNQPVVDLPAATSAIIAILNAGVTLLSYHLLPSCHGDGAKTMHAYYDVYQLGANLVTAMLGVALLVVGMAFPEAAFRSPAWWHPVVRWIVWVTKVLTGVTLTYSLSVLYSCLRTYAWPLFDGLSHSFYHHFFLVAVVVILCNIMYFYSVYCSELRHVNIQ</sequence>
<accession>A0A835KTA4</accession>
<name>A0A835KTA4_9POAL</name>
<evidence type="ECO:0000313" key="3">
    <source>
        <dbReference type="Proteomes" id="UP000636709"/>
    </source>
</evidence>
<keyword evidence="1" id="KW-1133">Transmembrane helix</keyword>
<keyword evidence="1" id="KW-0812">Transmembrane</keyword>
<dbReference type="EMBL" id="JACEFO010000440">
    <property type="protein sequence ID" value="KAF8769445.1"/>
    <property type="molecule type" value="Genomic_DNA"/>
</dbReference>
<organism evidence="2 3">
    <name type="scientific">Digitaria exilis</name>
    <dbReference type="NCBI Taxonomy" id="1010633"/>
    <lineage>
        <taxon>Eukaryota</taxon>
        <taxon>Viridiplantae</taxon>
        <taxon>Streptophyta</taxon>
        <taxon>Embryophyta</taxon>
        <taxon>Tracheophyta</taxon>
        <taxon>Spermatophyta</taxon>
        <taxon>Magnoliopsida</taxon>
        <taxon>Liliopsida</taxon>
        <taxon>Poales</taxon>
        <taxon>Poaceae</taxon>
        <taxon>PACMAD clade</taxon>
        <taxon>Panicoideae</taxon>
        <taxon>Panicodae</taxon>
        <taxon>Paniceae</taxon>
        <taxon>Anthephorinae</taxon>
        <taxon>Digitaria</taxon>
    </lineage>
</organism>
<feature type="transmembrane region" description="Helical" evidence="1">
    <location>
        <begin position="140"/>
        <end position="161"/>
    </location>
</feature>
<gene>
    <name evidence="2" type="ORF">HU200_006476</name>
</gene>
<comment type="caution">
    <text evidence="2">The sequence shown here is derived from an EMBL/GenBank/DDBJ whole genome shotgun (WGS) entry which is preliminary data.</text>
</comment>
<feature type="transmembrane region" description="Helical" evidence="1">
    <location>
        <begin position="62"/>
        <end position="87"/>
    </location>
</feature>
<evidence type="ECO:0000313" key="2">
    <source>
        <dbReference type="EMBL" id="KAF8769445.1"/>
    </source>
</evidence>
<proteinExistence type="predicted"/>
<protein>
    <submittedName>
        <fullName evidence="2">Uncharacterized protein</fullName>
    </submittedName>
</protein>
<dbReference type="OrthoDB" id="668065at2759"/>
<dbReference type="AlphaFoldDB" id="A0A835KTA4"/>
<reference evidence="2" key="1">
    <citation type="submission" date="2020-07" db="EMBL/GenBank/DDBJ databases">
        <title>Genome sequence and genetic diversity analysis of an under-domesticated orphan crop, white fonio (Digitaria exilis).</title>
        <authorList>
            <person name="Bennetzen J.L."/>
            <person name="Chen S."/>
            <person name="Ma X."/>
            <person name="Wang X."/>
            <person name="Yssel A.E.J."/>
            <person name="Chaluvadi S.R."/>
            <person name="Johnson M."/>
            <person name="Gangashetty P."/>
            <person name="Hamidou F."/>
            <person name="Sanogo M.D."/>
            <person name="Zwaenepoel A."/>
            <person name="Wallace J."/>
            <person name="Van De Peer Y."/>
            <person name="Van Deynze A."/>
        </authorList>
    </citation>
    <scope>NUCLEOTIDE SEQUENCE</scope>
    <source>
        <tissue evidence="2">Leaves</tissue>
    </source>
</reference>
<dbReference type="Proteomes" id="UP000636709">
    <property type="component" value="Unassembled WGS sequence"/>
</dbReference>
<keyword evidence="1" id="KW-0472">Membrane</keyword>
<evidence type="ECO:0000256" key="1">
    <source>
        <dbReference type="SAM" id="Phobius"/>
    </source>
</evidence>
<feature type="transmembrane region" description="Helical" evidence="1">
    <location>
        <begin position="21"/>
        <end position="42"/>
    </location>
</feature>
<feature type="transmembrane region" description="Helical" evidence="1">
    <location>
        <begin position="99"/>
        <end position="120"/>
    </location>
</feature>
<keyword evidence="3" id="KW-1185">Reference proteome</keyword>